<name>A0ABU3N7F5_9SPHN</name>
<accession>A0ABU3N7F5</accession>
<evidence type="ECO:0008006" key="2">
    <source>
        <dbReference type="Google" id="ProtNLM"/>
    </source>
</evidence>
<evidence type="ECO:0000313" key="1">
    <source>
        <dbReference type="EMBL" id="MDT8759804.1"/>
    </source>
</evidence>
<gene>
    <name evidence="1" type="ORF">MZO42_13965</name>
</gene>
<comment type="caution">
    <text evidence="1">The sequence shown here is derived from an EMBL/GenBank/DDBJ whole genome shotgun (WGS) entry which is preliminary data.</text>
</comment>
<dbReference type="EMBL" id="JALMLT010000003">
    <property type="protein sequence ID" value="MDT8759804.1"/>
    <property type="molecule type" value="Genomic_DNA"/>
</dbReference>
<proteinExistence type="predicted"/>
<sequence length="389" mass="42721">MFVAGGVLLVAVSPAQAQDGQRSRPRQQQADQGLRIIPSVTAVYDDNVYRVDSRTGDPVDDVIVTPAVEVRFDRDVGPRAIRLRAVAGYDRFLSETGRSKPRFEVEGSGKFLIAGQCAVRPLASYRQQRADYGDINSASENLQKFSTLGVSADCERPAGLYPVAAWRRDTTRNGDGFEYADQTSNLHRAGIGYARPSLGKLTAYYEHVTSDRPALGVENRSDAYGLSFARSVSPLTSIDADVRWMQVTSNSAAIGSYDGPGWIVRVSTFAIPRVKVTGSTERTIVNDSLIATGFAVRTAHRLSAEVALSELTTVGVFGELVRRDFRQDAAIRPFNYTHDRTNQFGLLASRKLTDRFALDFSLSRLDRATNSDVSNYRATRVALGATMRF</sequence>
<organism evidence="1">
    <name type="scientific">Sphingomonas psychrotolerans</name>
    <dbReference type="NCBI Taxonomy" id="1327635"/>
    <lineage>
        <taxon>Bacteria</taxon>
        <taxon>Pseudomonadati</taxon>
        <taxon>Pseudomonadota</taxon>
        <taxon>Alphaproteobacteria</taxon>
        <taxon>Sphingomonadales</taxon>
        <taxon>Sphingomonadaceae</taxon>
        <taxon>Sphingomonas</taxon>
    </lineage>
</organism>
<reference evidence="1" key="1">
    <citation type="submission" date="2022-04" db="EMBL/GenBank/DDBJ databases">
        <title>Tomato heritable bacteria conferring resistance against bacterial wilt.</title>
        <authorList>
            <person name="Yin J."/>
        </authorList>
    </citation>
    <scope>NUCLEOTIDE SEQUENCE</scope>
    <source>
        <strain evidence="1">Cra20</strain>
    </source>
</reference>
<protein>
    <recommendedName>
        <fullName evidence="2">Outer membrane beta-barrel protein</fullName>
    </recommendedName>
</protein>